<evidence type="ECO:0000256" key="2">
    <source>
        <dbReference type="ARBA" id="ARBA00022771"/>
    </source>
</evidence>
<keyword evidence="1" id="KW-0479">Metal-binding</keyword>
<dbReference type="InterPro" id="IPR019787">
    <property type="entry name" value="Znf_PHD-finger"/>
</dbReference>
<feature type="region of interest" description="Disordered" evidence="4">
    <location>
        <begin position="250"/>
        <end position="274"/>
    </location>
</feature>
<sequence length="813" mass="85617">MTSASETLSCRSIPAYTSATASQSSVKHVSVQACDPSSAHPALSHGEQCHFSFVPAIWNAESGSISSVQGSEYSVDPVGPRSLARDPPPPFAPIPGVAKSTLPAAPSSLPAGSDDLSPLDSRTRSTPVDAAPAVNIPVSVGSCIAPSALGGGALAGASSTARVTAPDLPSVRHRSFMDHSPNDVIDNGVISDTSVQSSECSNRLQPQATLPSNPSVSSDPLSIALRQIASSVSASPLAGLLLDTRAGSMQESINTTSPSVRPVDSRTGGEDEDIVCPGLNLTSLVPSLPTETTLAASTQTTTEAGSCAVNRNSNVCMEEEGFTSASQDDGDPRKAQCNHGAGAGTSEAVVVSEPPHNGQSERTVSAHQLLLSSSDGGRESTLTDNQHMQEEQDVLRALVPTTPLTGTTSPVSVPSLILPSMTGSRCSSVVPRGGTVLSNNPALDAVVFLDPHSVFHSAPANEKLSSSTLLSSISSLHARLSTPPSPLTSIRSSVEPLDPENLQDDAPFATYVVKQSRGLIKGSGGKHGGPSASLPELMKLARRESQPLPAKGMKVSKTRKRKRGDPEDIKEAYVTDTSHLSSYEPGVSPRMEAGVTNTTDRGGASSGPGENAISLTKHDKELISKGANSLKIVIPAKKRFRTGELPVTELEASQTPVEDLYQKTTLDGDCNRGVRQRHVVLSGKVVKMDTDLSWDGGDFDLQPTFKVKSHPAGERGRPRGKRKPTNRTKEGSSRVRRRQSDMMAAVALPDTSSHQRTVILQSWPDLKAFSSSWERQLIQCDNCDMWYHYGCVGVGKHDPRLDSEAAFICPLCL</sequence>
<feature type="region of interest" description="Disordered" evidence="4">
    <location>
        <begin position="543"/>
        <end position="612"/>
    </location>
</feature>
<organism evidence="6 7">
    <name type="scientific">Pisolithus microcarpus 441</name>
    <dbReference type="NCBI Taxonomy" id="765257"/>
    <lineage>
        <taxon>Eukaryota</taxon>
        <taxon>Fungi</taxon>
        <taxon>Dikarya</taxon>
        <taxon>Basidiomycota</taxon>
        <taxon>Agaricomycotina</taxon>
        <taxon>Agaricomycetes</taxon>
        <taxon>Agaricomycetidae</taxon>
        <taxon>Boletales</taxon>
        <taxon>Sclerodermatineae</taxon>
        <taxon>Pisolithaceae</taxon>
        <taxon>Pisolithus</taxon>
    </lineage>
</organism>
<feature type="compositionally biased region" description="Basic residues" evidence="4">
    <location>
        <begin position="554"/>
        <end position="563"/>
    </location>
</feature>
<dbReference type="OrthoDB" id="2686158at2759"/>
<dbReference type="AlphaFoldDB" id="A0A0C9ZJG3"/>
<dbReference type="SMART" id="SM00249">
    <property type="entry name" value="PHD"/>
    <property type="match status" value="1"/>
</dbReference>
<evidence type="ECO:0000256" key="3">
    <source>
        <dbReference type="ARBA" id="ARBA00022833"/>
    </source>
</evidence>
<dbReference type="InterPro" id="IPR011011">
    <property type="entry name" value="Znf_FYVE_PHD"/>
</dbReference>
<evidence type="ECO:0000313" key="6">
    <source>
        <dbReference type="EMBL" id="KIK26089.1"/>
    </source>
</evidence>
<keyword evidence="2" id="KW-0863">Zinc-finger</keyword>
<feature type="region of interest" description="Disordered" evidence="4">
    <location>
        <begin position="703"/>
        <end position="741"/>
    </location>
</feature>
<feature type="domain" description="Zinc finger PHD-type" evidence="5">
    <location>
        <begin position="770"/>
        <end position="813"/>
    </location>
</feature>
<reference evidence="6 7" key="1">
    <citation type="submission" date="2014-04" db="EMBL/GenBank/DDBJ databases">
        <authorList>
            <consortium name="DOE Joint Genome Institute"/>
            <person name="Kuo A."/>
            <person name="Kohler A."/>
            <person name="Costa M.D."/>
            <person name="Nagy L.G."/>
            <person name="Floudas D."/>
            <person name="Copeland A."/>
            <person name="Barry K.W."/>
            <person name="Cichocki N."/>
            <person name="Veneault-Fourrey C."/>
            <person name="LaButti K."/>
            <person name="Lindquist E.A."/>
            <person name="Lipzen A."/>
            <person name="Lundell T."/>
            <person name="Morin E."/>
            <person name="Murat C."/>
            <person name="Sun H."/>
            <person name="Tunlid A."/>
            <person name="Henrissat B."/>
            <person name="Grigoriev I.V."/>
            <person name="Hibbett D.S."/>
            <person name="Martin F."/>
            <person name="Nordberg H.P."/>
            <person name="Cantor M.N."/>
            <person name="Hua S.X."/>
        </authorList>
    </citation>
    <scope>NUCLEOTIDE SEQUENCE [LARGE SCALE GENOMIC DNA]</scope>
    <source>
        <strain evidence="6 7">441</strain>
    </source>
</reference>
<feature type="region of interest" description="Disordered" evidence="4">
    <location>
        <begin position="69"/>
        <end position="127"/>
    </location>
</feature>
<name>A0A0C9ZJG3_9AGAM</name>
<accession>A0A0C9ZJG3</accession>
<protein>
    <recommendedName>
        <fullName evidence="5">Zinc finger PHD-type domain-containing protein</fullName>
    </recommendedName>
</protein>
<dbReference type="GO" id="GO:0008270">
    <property type="term" value="F:zinc ion binding"/>
    <property type="evidence" value="ECO:0007669"/>
    <property type="project" value="UniProtKB-KW"/>
</dbReference>
<feature type="region of interest" description="Disordered" evidence="4">
    <location>
        <begin position="195"/>
        <end position="216"/>
    </location>
</feature>
<evidence type="ECO:0000256" key="1">
    <source>
        <dbReference type="ARBA" id="ARBA00022723"/>
    </source>
</evidence>
<proteinExistence type="predicted"/>
<dbReference type="InterPro" id="IPR013083">
    <property type="entry name" value="Znf_RING/FYVE/PHD"/>
</dbReference>
<dbReference type="SUPFAM" id="SSF57903">
    <property type="entry name" value="FYVE/PHD zinc finger"/>
    <property type="match status" value="1"/>
</dbReference>
<feature type="region of interest" description="Disordered" evidence="4">
    <location>
        <begin position="478"/>
        <end position="502"/>
    </location>
</feature>
<gene>
    <name evidence="6" type="ORF">PISMIDRAFT_319440</name>
</gene>
<feature type="compositionally biased region" description="Polar residues" evidence="4">
    <location>
        <begin position="250"/>
        <end position="259"/>
    </location>
</feature>
<evidence type="ECO:0000313" key="7">
    <source>
        <dbReference type="Proteomes" id="UP000054018"/>
    </source>
</evidence>
<keyword evidence="7" id="KW-1185">Reference proteome</keyword>
<dbReference type="Gene3D" id="3.30.40.10">
    <property type="entry name" value="Zinc/RING finger domain, C3HC4 (zinc finger)"/>
    <property type="match status" value="1"/>
</dbReference>
<reference evidence="7" key="2">
    <citation type="submission" date="2015-01" db="EMBL/GenBank/DDBJ databases">
        <title>Evolutionary Origins and Diversification of the Mycorrhizal Mutualists.</title>
        <authorList>
            <consortium name="DOE Joint Genome Institute"/>
            <consortium name="Mycorrhizal Genomics Consortium"/>
            <person name="Kohler A."/>
            <person name="Kuo A."/>
            <person name="Nagy L.G."/>
            <person name="Floudas D."/>
            <person name="Copeland A."/>
            <person name="Barry K.W."/>
            <person name="Cichocki N."/>
            <person name="Veneault-Fourrey C."/>
            <person name="LaButti K."/>
            <person name="Lindquist E.A."/>
            <person name="Lipzen A."/>
            <person name="Lundell T."/>
            <person name="Morin E."/>
            <person name="Murat C."/>
            <person name="Riley R."/>
            <person name="Ohm R."/>
            <person name="Sun H."/>
            <person name="Tunlid A."/>
            <person name="Henrissat B."/>
            <person name="Grigoriev I.V."/>
            <person name="Hibbett D.S."/>
            <person name="Martin F."/>
        </authorList>
    </citation>
    <scope>NUCLEOTIDE SEQUENCE [LARGE SCALE GENOMIC DNA]</scope>
    <source>
        <strain evidence="7">441</strain>
    </source>
</reference>
<keyword evidence="3" id="KW-0862">Zinc</keyword>
<dbReference type="CDD" id="cd15489">
    <property type="entry name" value="PHD_SF"/>
    <property type="match status" value="1"/>
</dbReference>
<dbReference type="HOGENOM" id="CLU_347188_0_0_1"/>
<dbReference type="Pfam" id="PF00628">
    <property type="entry name" value="PHD"/>
    <property type="match status" value="1"/>
</dbReference>
<dbReference type="Proteomes" id="UP000054018">
    <property type="component" value="Unassembled WGS sequence"/>
</dbReference>
<feature type="compositionally biased region" description="Basic and acidic residues" evidence="4">
    <location>
        <begin position="564"/>
        <end position="573"/>
    </location>
</feature>
<evidence type="ECO:0000259" key="5">
    <source>
        <dbReference type="SMART" id="SM00249"/>
    </source>
</evidence>
<dbReference type="EMBL" id="KN833704">
    <property type="protein sequence ID" value="KIK26089.1"/>
    <property type="molecule type" value="Genomic_DNA"/>
</dbReference>
<dbReference type="InterPro" id="IPR001965">
    <property type="entry name" value="Znf_PHD"/>
</dbReference>
<evidence type="ECO:0000256" key="4">
    <source>
        <dbReference type="SAM" id="MobiDB-lite"/>
    </source>
</evidence>